<evidence type="ECO:0000256" key="1">
    <source>
        <dbReference type="SAM" id="MobiDB-lite"/>
    </source>
</evidence>
<feature type="compositionally biased region" description="Low complexity" evidence="1">
    <location>
        <begin position="67"/>
        <end position="80"/>
    </location>
</feature>
<evidence type="ECO:0000313" key="2">
    <source>
        <dbReference type="EMBL" id="CAA9362844.1"/>
    </source>
</evidence>
<dbReference type="AlphaFoldDB" id="A0A6J4MRU7"/>
<keyword evidence="2" id="KW-0560">Oxidoreductase</keyword>
<gene>
    <name evidence="2" type="ORF">AVDCRST_MAG36-2783</name>
</gene>
<feature type="non-terminal residue" evidence="2">
    <location>
        <position position="1"/>
    </location>
</feature>
<sequence length="287" mass="31099">AQQTARRAPQQPGPRRPLRGAADAHRGAEGARAPADRPHRDGDSVPRQGLGRHPRPVRAAGQAGLHGRPAPRGADGPRPQSARRDRRPADDRRRPLRVRPRGGQDAAGGAVRRRAGAAGGPDRAGTAVRGGRHHRLPRDPPVAERRRRRAGDVGQAPPRHEHREQPRLRPGCHGRVAAADADARDHAAGVARDPGTRRARQAARDGDEDRRRRLHEVPHQAQARDAAAGGAGRVHRGALPRGLRARALTARRRCRRAPRLHLQPGRRDRAVAHDAARADAGHRPSTL</sequence>
<feature type="compositionally biased region" description="Basic and acidic residues" evidence="1">
    <location>
        <begin position="202"/>
        <end position="218"/>
    </location>
</feature>
<feature type="compositionally biased region" description="Basic and acidic residues" evidence="1">
    <location>
        <begin position="265"/>
        <end position="287"/>
    </location>
</feature>
<dbReference type="GO" id="GO:0004489">
    <property type="term" value="F:methylenetetrahydrofolate reductase [NAD(P)H] activity"/>
    <property type="evidence" value="ECO:0007669"/>
    <property type="project" value="UniProtKB-EC"/>
</dbReference>
<organism evidence="2">
    <name type="scientific">uncultured Nocardioidaceae bacterium</name>
    <dbReference type="NCBI Taxonomy" id="253824"/>
    <lineage>
        <taxon>Bacteria</taxon>
        <taxon>Bacillati</taxon>
        <taxon>Actinomycetota</taxon>
        <taxon>Actinomycetes</taxon>
        <taxon>Propionibacteriales</taxon>
        <taxon>Nocardioidaceae</taxon>
        <taxon>environmental samples</taxon>
    </lineage>
</organism>
<feature type="compositionally biased region" description="Basic residues" evidence="1">
    <location>
        <begin position="249"/>
        <end position="259"/>
    </location>
</feature>
<feature type="region of interest" description="Disordered" evidence="1">
    <location>
        <begin position="1"/>
        <end position="287"/>
    </location>
</feature>
<reference evidence="2" key="1">
    <citation type="submission" date="2020-02" db="EMBL/GenBank/DDBJ databases">
        <authorList>
            <person name="Meier V. D."/>
        </authorList>
    </citation>
    <scope>NUCLEOTIDE SEQUENCE</scope>
    <source>
        <strain evidence="2">AVDCRST_MAG36</strain>
    </source>
</reference>
<feature type="compositionally biased region" description="Basic and acidic residues" evidence="1">
    <location>
        <begin position="158"/>
        <end position="167"/>
    </location>
</feature>
<dbReference type="EMBL" id="CADCUH010000181">
    <property type="protein sequence ID" value="CAA9362844.1"/>
    <property type="molecule type" value="Genomic_DNA"/>
</dbReference>
<feature type="non-terminal residue" evidence="2">
    <location>
        <position position="287"/>
    </location>
</feature>
<feature type="compositionally biased region" description="Low complexity" evidence="1">
    <location>
        <begin position="1"/>
        <end position="10"/>
    </location>
</feature>
<feature type="compositionally biased region" description="Low complexity" evidence="1">
    <location>
        <begin position="239"/>
        <end position="248"/>
    </location>
</feature>
<proteinExistence type="predicted"/>
<dbReference type="EC" id="1.5.1.20" evidence="2"/>
<feature type="compositionally biased region" description="Basic and acidic residues" evidence="1">
    <location>
        <begin position="22"/>
        <end position="44"/>
    </location>
</feature>
<protein>
    <submittedName>
        <fullName evidence="2">5,10-methylenetetrahydrofolate reductase</fullName>
        <ecNumber evidence="2">1.5.1.20</ecNumber>
    </submittedName>
</protein>
<accession>A0A6J4MRU7</accession>
<feature type="compositionally biased region" description="Low complexity" evidence="1">
    <location>
        <begin position="101"/>
        <end position="110"/>
    </location>
</feature>
<name>A0A6J4MRU7_9ACTN</name>